<evidence type="ECO:0000313" key="3">
    <source>
        <dbReference type="Proteomes" id="UP000033607"/>
    </source>
</evidence>
<dbReference type="AlphaFoldDB" id="A0A0F5YH78"/>
<dbReference type="RefSeq" id="WP_046278358.1">
    <property type="nucleotide sequence ID" value="NZ_LATL02000267.1"/>
</dbReference>
<dbReference type="Proteomes" id="UP000033607">
    <property type="component" value="Unassembled WGS sequence"/>
</dbReference>
<sequence>MSTTTLEKPSTASRIEISIEDISTKTPGTLKIKPTRLNSDNDQDYTYDVDQGQPQSRHRGQYRPRFRSTR</sequence>
<evidence type="ECO:0000256" key="1">
    <source>
        <dbReference type="SAM" id="MobiDB-lite"/>
    </source>
</evidence>
<organism evidence="2 3">
    <name type="scientific">Limnoraphis robusta CS-951</name>
    <dbReference type="NCBI Taxonomy" id="1637645"/>
    <lineage>
        <taxon>Bacteria</taxon>
        <taxon>Bacillati</taxon>
        <taxon>Cyanobacteriota</taxon>
        <taxon>Cyanophyceae</taxon>
        <taxon>Oscillatoriophycideae</taxon>
        <taxon>Oscillatoriales</taxon>
        <taxon>Sirenicapillariaceae</taxon>
        <taxon>Limnoraphis</taxon>
    </lineage>
</organism>
<gene>
    <name evidence="2" type="ORF">WN50_09830</name>
</gene>
<comment type="caution">
    <text evidence="2">The sequence shown here is derived from an EMBL/GenBank/DDBJ whole genome shotgun (WGS) entry which is preliminary data.</text>
</comment>
<reference evidence="2 3" key="1">
    <citation type="submission" date="2015-06" db="EMBL/GenBank/DDBJ databases">
        <title>Draft genome assembly of filamentous brackish cyanobacterium Limnoraphis robusta strain CS-951.</title>
        <authorList>
            <person name="Willis A."/>
            <person name="Parks M."/>
            <person name="Burford M.A."/>
        </authorList>
    </citation>
    <scope>NUCLEOTIDE SEQUENCE [LARGE SCALE GENOMIC DNA]</scope>
    <source>
        <strain evidence="2 3">CS-951</strain>
    </source>
</reference>
<proteinExistence type="predicted"/>
<feature type="compositionally biased region" description="Basic residues" evidence="1">
    <location>
        <begin position="56"/>
        <end position="70"/>
    </location>
</feature>
<feature type="region of interest" description="Disordered" evidence="1">
    <location>
        <begin position="27"/>
        <end position="70"/>
    </location>
</feature>
<protein>
    <submittedName>
        <fullName evidence="2">Uncharacterized protein</fullName>
    </submittedName>
</protein>
<accession>A0A0F5YH78</accession>
<evidence type="ECO:0000313" key="2">
    <source>
        <dbReference type="EMBL" id="KKD38264.1"/>
    </source>
</evidence>
<dbReference type="OrthoDB" id="466781at2"/>
<name>A0A0F5YH78_9CYAN</name>
<dbReference type="EMBL" id="LATL02000267">
    <property type="protein sequence ID" value="KKD38264.1"/>
    <property type="molecule type" value="Genomic_DNA"/>
</dbReference>